<protein>
    <submittedName>
        <fullName evidence="2">NAD(P)/FAD-dependent oxidoreductase</fullName>
    </submittedName>
</protein>
<evidence type="ECO:0000313" key="2">
    <source>
        <dbReference type="EMBL" id="HGE67045.1"/>
    </source>
</evidence>
<dbReference type="InterPro" id="IPR036188">
    <property type="entry name" value="FAD/NAD-bd_sf"/>
</dbReference>
<dbReference type="SUPFAM" id="SSF51905">
    <property type="entry name" value="FAD/NAD(P)-binding domain"/>
    <property type="match status" value="1"/>
</dbReference>
<dbReference type="InterPro" id="IPR011777">
    <property type="entry name" value="Geranylgeranyl_Rdtase_fam"/>
</dbReference>
<dbReference type="InterPro" id="IPR002938">
    <property type="entry name" value="FAD-bd"/>
</dbReference>
<sequence length="415" mass="46378">MDGDRKPASFLRSPFYCKVHRTSLHKSLLNLYNTFQKILIQRIDGLSLRVLIVGGGPAGSLTAINLGKKADVKLIESKSRVGFPVKCGGLISERCYSELKKYGVDAKLNKIKGAFVFSPSGDFVELFGKTGAVVVERKIMDLQLLKMASKTTEVILGARYVDSNDRKAKVIVSGDEKFFEFDYLVGADGVESKVALTFGFQRPLIYTGLQYLVEFEPIDKNMVELYFGSKYSNGFFAYSIPICESFARVGVISINSPKLYLDNLLKKHPSVSERVGKSIMEINMGAVPLSLVNFVKDNVALIGDAAGMVKPYTGGGIYYLLRAAELLGNSFPSLIDFKKEYLKEFKREYGVGEKIRKLYRILKDEDYDFLVKLSKDIDFSEVDMDRPSTALNIIPKLLKVAGRPKIIFEMIKAFL</sequence>
<organism evidence="2">
    <name type="scientific">Geoglobus ahangari</name>
    <dbReference type="NCBI Taxonomy" id="113653"/>
    <lineage>
        <taxon>Archaea</taxon>
        <taxon>Methanobacteriati</taxon>
        <taxon>Methanobacteriota</taxon>
        <taxon>Archaeoglobi</taxon>
        <taxon>Archaeoglobales</taxon>
        <taxon>Archaeoglobaceae</taxon>
        <taxon>Geoglobus</taxon>
    </lineage>
</organism>
<dbReference type="PRINTS" id="PR00420">
    <property type="entry name" value="RNGMNOXGNASE"/>
</dbReference>
<dbReference type="AlphaFoldDB" id="A0A7C3YQY1"/>
<feature type="domain" description="FAD-binding" evidence="1">
    <location>
        <begin position="49"/>
        <end position="202"/>
    </location>
</feature>
<reference evidence="2" key="1">
    <citation type="journal article" date="2020" name="mSystems">
        <title>Genome- and Community-Level Interaction Insights into Carbon Utilization and Element Cycling Functions of Hydrothermarchaeota in Hydrothermal Sediment.</title>
        <authorList>
            <person name="Zhou Z."/>
            <person name="Liu Y."/>
            <person name="Xu W."/>
            <person name="Pan J."/>
            <person name="Luo Z.H."/>
            <person name="Li M."/>
        </authorList>
    </citation>
    <scope>NUCLEOTIDE SEQUENCE [LARGE SCALE GENOMIC DNA]</scope>
    <source>
        <strain evidence="3">SpSt-62</strain>
        <strain evidence="2">SpSt-97</strain>
    </source>
</reference>
<evidence type="ECO:0000259" key="1">
    <source>
        <dbReference type="Pfam" id="PF01494"/>
    </source>
</evidence>
<dbReference type="InterPro" id="IPR050407">
    <property type="entry name" value="Geranylgeranyl_reductase"/>
</dbReference>
<dbReference type="Pfam" id="PF01494">
    <property type="entry name" value="FAD_binding_3"/>
    <property type="match status" value="1"/>
</dbReference>
<name>A0A7C3YQY1_9EURY</name>
<dbReference type="PANTHER" id="PTHR42685">
    <property type="entry name" value="GERANYLGERANYL DIPHOSPHATE REDUCTASE"/>
    <property type="match status" value="1"/>
</dbReference>
<dbReference type="Gene3D" id="3.50.50.60">
    <property type="entry name" value="FAD/NAD(P)-binding domain"/>
    <property type="match status" value="1"/>
</dbReference>
<dbReference type="NCBIfam" id="TIGR02032">
    <property type="entry name" value="GG-red-SF"/>
    <property type="match status" value="1"/>
</dbReference>
<dbReference type="PANTHER" id="PTHR42685:SF22">
    <property type="entry name" value="CONDITIONED MEDIUM FACTOR RECEPTOR 1"/>
    <property type="match status" value="1"/>
</dbReference>
<accession>A0A7C3YQY1</accession>
<dbReference type="Gene3D" id="3.30.9.10">
    <property type="entry name" value="D-Amino Acid Oxidase, subunit A, domain 2"/>
    <property type="match status" value="1"/>
</dbReference>
<dbReference type="EMBL" id="DTPI01000037">
    <property type="protein sequence ID" value="HGE67045.1"/>
    <property type="molecule type" value="Genomic_DNA"/>
</dbReference>
<comment type="caution">
    <text evidence="2">The sequence shown here is derived from an EMBL/GenBank/DDBJ whole genome shotgun (WGS) entry which is preliminary data.</text>
</comment>
<gene>
    <name evidence="3" type="ORF">ENT89_07385</name>
    <name evidence="2" type="ORF">ENX77_08045</name>
</gene>
<dbReference type="GO" id="GO:0016628">
    <property type="term" value="F:oxidoreductase activity, acting on the CH-CH group of donors, NAD or NADP as acceptor"/>
    <property type="evidence" value="ECO:0007669"/>
    <property type="project" value="InterPro"/>
</dbReference>
<dbReference type="EMBL" id="DTAK01000062">
    <property type="protein sequence ID" value="HGU59939.1"/>
    <property type="molecule type" value="Genomic_DNA"/>
</dbReference>
<evidence type="ECO:0000313" key="3">
    <source>
        <dbReference type="EMBL" id="HGU59939.1"/>
    </source>
</evidence>
<dbReference type="GO" id="GO:0071949">
    <property type="term" value="F:FAD binding"/>
    <property type="evidence" value="ECO:0007669"/>
    <property type="project" value="InterPro"/>
</dbReference>
<proteinExistence type="predicted"/>